<dbReference type="KEGG" id="cliz:G7Y31_11190"/>
<proteinExistence type="predicted"/>
<dbReference type="RefSeq" id="WP_165010967.1">
    <property type="nucleotide sequence ID" value="NZ_CP064954.1"/>
</dbReference>
<evidence type="ECO:0000256" key="1">
    <source>
        <dbReference type="SAM" id="Coils"/>
    </source>
</evidence>
<dbReference type="AlphaFoldDB" id="A0A7T0KEC5"/>
<evidence type="ECO:0000313" key="3">
    <source>
        <dbReference type="Proteomes" id="UP000594681"/>
    </source>
</evidence>
<dbReference type="Pfam" id="PF20079">
    <property type="entry name" value="DUF6474"/>
    <property type="match status" value="1"/>
</dbReference>
<feature type="coiled-coil region" evidence="1">
    <location>
        <begin position="161"/>
        <end position="188"/>
    </location>
</feature>
<dbReference type="InterPro" id="IPR045522">
    <property type="entry name" value="DUF6474"/>
</dbReference>
<dbReference type="Proteomes" id="UP000594681">
    <property type="component" value="Chromosome"/>
</dbReference>
<evidence type="ECO:0000313" key="2">
    <source>
        <dbReference type="EMBL" id="QPK79042.1"/>
    </source>
</evidence>
<keyword evidence="1" id="KW-0175">Coiled coil</keyword>
<dbReference type="EMBL" id="CP064954">
    <property type="protein sequence ID" value="QPK79042.1"/>
    <property type="molecule type" value="Genomic_DNA"/>
</dbReference>
<feature type="coiled-coil region" evidence="1">
    <location>
        <begin position="4"/>
        <end position="35"/>
    </location>
</feature>
<organism evidence="2 3">
    <name type="scientific">Corynebacterium lizhenjunii</name>
    <dbReference type="NCBI Taxonomy" id="2709394"/>
    <lineage>
        <taxon>Bacteria</taxon>
        <taxon>Bacillati</taxon>
        <taxon>Actinomycetota</taxon>
        <taxon>Actinomycetes</taxon>
        <taxon>Mycobacteriales</taxon>
        <taxon>Corynebacteriaceae</taxon>
        <taxon>Corynebacterium</taxon>
    </lineage>
</organism>
<keyword evidence="3" id="KW-1185">Reference proteome</keyword>
<protein>
    <submittedName>
        <fullName evidence="2">Uncharacterized protein</fullName>
    </submittedName>
</protein>
<name>A0A7T0KEC5_9CORY</name>
<reference evidence="2 3" key="1">
    <citation type="submission" date="2020-11" db="EMBL/GenBank/DDBJ databases">
        <title>Corynebacterium sp. ZJ-599.</title>
        <authorList>
            <person name="Zhou J."/>
        </authorList>
    </citation>
    <scope>NUCLEOTIDE SEQUENCE [LARGE SCALE GENOMIC DNA]</scope>
    <source>
        <strain evidence="2 3">ZJ-599</strain>
    </source>
</reference>
<gene>
    <name evidence="2" type="ORF">G7Y31_11190</name>
</gene>
<accession>A0A7T0KEC5</accession>
<sequence length="208" mass="23264">MGIMKTLRKRRMEAKAELKAAKSRVKAEVKAASKAQQRQQKLLAKQEKLLIKSEEKGLKRKRKHEEKRAKQELAKIRAGKINASTINRYAGIIRTAAPLLLPLVYRAIVSGRQALEQRRATKAGVSADEMAAFSGHGAPLKARIAGVRNTLEDVDVPSGFKRDVNDRLDELEAAVDNAEYMTDQQRRRAHASISSDIDSVTQEIQERL</sequence>